<evidence type="ECO:0000313" key="2">
    <source>
        <dbReference type="Proteomes" id="UP001595776"/>
    </source>
</evidence>
<name>A0ABV8U713_9PROT</name>
<reference evidence="2" key="1">
    <citation type="journal article" date="2019" name="Int. J. Syst. Evol. Microbiol.">
        <title>The Global Catalogue of Microorganisms (GCM) 10K type strain sequencing project: providing services to taxonomists for standard genome sequencing and annotation.</title>
        <authorList>
            <consortium name="The Broad Institute Genomics Platform"/>
            <consortium name="The Broad Institute Genome Sequencing Center for Infectious Disease"/>
            <person name="Wu L."/>
            <person name="Ma J."/>
        </authorList>
    </citation>
    <scope>NUCLEOTIDE SEQUENCE [LARGE SCALE GENOMIC DNA]</scope>
    <source>
        <strain evidence="2">CGMCC 1.15304</strain>
    </source>
</reference>
<dbReference type="InterPro" id="IPR043773">
    <property type="entry name" value="JetA"/>
</dbReference>
<proteinExistence type="predicted"/>
<dbReference type="Pfam" id="PF18982">
    <property type="entry name" value="JetA"/>
    <property type="match status" value="1"/>
</dbReference>
<sequence>MLFEVIPDHFFRVFSGPRRHINAYLIKRLYNVYYGDDADLEVPLASEVRAFLISEIHTLPEHLQQTLDRDGAPPSPETEGHAFFRKLVTSYKWLKITRDLGKKYVQFTAVAHSILDFFMGLRSALSEDFTIDLAGILSSLETTVNKSDPHACLSAQKQSRELVKKLKALSASLIDIEEQFFTNKDLKSNIHLLMQEFFDNILIKEIAPLVTQNHPIRYRTRIIELCNELRSDRSAVMLLGRSLSKASKYGEMEAIDVINDSLSFISRAFDIVPALMRQVDTNRRKLETRIDNTTKYMELSAPTDTEKLRLVLANISRHPVEENEFDFRGRAGLVSETMQELFPWPFLSEGWSLIDDACLTFPAARRRMVVPKRQRRQKRNKAADRRIRAIRQWELFLEGDPEIARTIIEKTICKGEPFRSAELKVDGLSDFILFDQLRNLETVFEGVLREDYQIDREELGENDFAIFRHFTITPRHKDGGKYG</sequence>
<dbReference type="Proteomes" id="UP001595776">
    <property type="component" value="Unassembled WGS sequence"/>
</dbReference>
<organism evidence="1 2">
    <name type="scientific">Kordiimonas lipolytica</name>
    <dbReference type="NCBI Taxonomy" id="1662421"/>
    <lineage>
        <taxon>Bacteria</taxon>
        <taxon>Pseudomonadati</taxon>
        <taxon>Pseudomonadota</taxon>
        <taxon>Alphaproteobacteria</taxon>
        <taxon>Kordiimonadales</taxon>
        <taxon>Kordiimonadaceae</taxon>
        <taxon>Kordiimonas</taxon>
    </lineage>
</organism>
<protein>
    <submittedName>
        <fullName evidence="1">Wadjet anti-phage system protein JetA family protein</fullName>
    </submittedName>
</protein>
<dbReference type="RefSeq" id="WP_068150326.1">
    <property type="nucleotide sequence ID" value="NZ_JBHSCR010000001.1"/>
</dbReference>
<accession>A0ABV8U713</accession>
<evidence type="ECO:0000313" key="1">
    <source>
        <dbReference type="EMBL" id="MFC4346571.1"/>
    </source>
</evidence>
<gene>
    <name evidence="1" type="ORF">ACFO5Q_01765</name>
</gene>
<dbReference type="EMBL" id="JBHSCR010000001">
    <property type="protein sequence ID" value="MFC4346571.1"/>
    <property type="molecule type" value="Genomic_DNA"/>
</dbReference>
<keyword evidence="2" id="KW-1185">Reference proteome</keyword>
<comment type="caution">
    <text evidence="1">The sequence shown here is derived from an EMBL/GenBank/DDBJ whole genome shotgun (WGS) entry which is preliminary data.</text>
</comment>